<organism evidence="1 2">
    <name type="scientific">Burkholderia vietnamiensis</name>
    <dbReference type="NCBI Taxonomy" id="60552"/>
    <lineage>
        <taxon>Bacteria</taxon>
        <taxon>Pseudomonadati</taxon>
        <taxon>Pseudomonadota</taxon>
        <taxon>Betaproteobacteria</taxon>
        <taxon>Burkholderiales</taxon>
        <taxon>Burkholderiaceae</taxon>
        <taxon>Burkholderia</taxon>
        <taxon>Burkholderia cepacia complex</taxon>
    </lineage>
</organism>
<protein>
    <submittedName>
        <fullName evidence="1">Uncharacterized protein</fullName>
    </submittedName>
</protein>
<comment type="caution">
    <text evidence="1">The sequence shown here is derived from an EMBL/GenBank/DDBJ whole genome shotgun (WGS) entry which is preliminary data.</text>
</comment>
<dbReference type="EMBL" id="JAUJRV010000008">
    <property type="protein sequence ID" value="MDN7795821.1"/>
    <property type="molecule type" value="Genomic_DNA"/>
</dbReference>
<accession>A0AAW7SXU4</accession>
<dbReference type="RefSeq" id="WP_301788474.1">
    <property type="nucleotide sequence ID" value="NZ_JAUJRV010000008.1"/>
</dbReference>
<gene>
    <name evidence="1" type="ORF">QZM33_12845</name>
</gene>
<sequence>MSQITITLNGQTQIIQLGTLSPAVNQQITQAVASASASATSAATSATEAQAAESEAAASAASAAESAAEAAASAGSNFAPWYIPAGSTFVVPANLQVLAAMTIVADGDLQTDGYLIEV</sequence>
<dbReference type="AlphaFoldDB" id="A0AAW7SXU4"/>
<dbReference type="Proteomes" id="UP001171620">
    <property type="component" value="Unassembled WGS sequence"/>
</dbReference>
<evidence type="ECO:0000313" key="2">
    <source>
        <dbReference type="Proteomes" id="UP001171620"/>
    </source>
</evidence>
<evidence type="ECO:0000313" key="1">
    <source>
        <dbReference type="EMBL" id="MDN7795821.1"/>
    </source>
</evidence>
<proteinExistence type="predicted"/>
<reference evidence="1" key="1">
    <citation type="submission" date="2023-07" db="EMBL/GenBank/DDBJ databases">
        <title>A collection of bacterial strains from the Burkholderia cepacia Research Laboratory and Repository.</title>
        <authorList>
            <person name="Lipuma J."/>
            <person name="Spilker T."/>
            <person name="Caverly L."/>
        </authorList>
    </citation>
    <scope>NUCLEOTIDE SEQUENCE</scope>
    <source>
        <strain evidence="1">AU44268</strain>
    </source>
</reference>
<name>A0AAW7SXU4_BURVI</name>